<dbReference type="RefSeq" id="WP_152194076.1">
    <property type="nucleotide sequence ID" value="NZ_VUKD01000001.1"/>
</dbReference>
<dbReference type="InterPro" id="IPR029058">
    <property type="entry name" value="AB_hydrolase_fold"/>
</dbReference>
<dbReference type="PANTHER" id="PTHR43722:SF1">
    <property type="entry name" value="PROLINE IMINOPEPTIDASE"/>
    <property type="match status" value="1"/>
</dbReference>
<feature type="active site" description="Proton donor" evidence="9">
    <location>
        <position position="296"/>
    </location>
</feature>
<proteinExistence type="inferred from homology"/>
<feature type="active site" description="Nucleophile" evidence="9">
    <location>
        <position position="113"/>
    </location>
</feature>
<evidence type="ECO:0000256" key="7">
    <source>
        <dbReference type="ARBA" id="ARBA00022801"/>
    </source>
</evidence>
<dbReference type="PRINTS" id="PR00793">
    <property type="entry name" value="PROAMNOPTASE"/>
</dbReference>
<dbReference type="InterPro" id="IPR000073">
    <property type="entry name" value="AB_hydrolase_1"/>
</dbReference>
<keyword evidence="13" id="KW-1185">Reference proteome</keyword>
<accession>A0A6N7ECQ5</accession>
<evidence type="ECO:0000256" key="2">
    <source>
        <dbReference type="ARBA" id="ARBA00004496"/>
    </source>
</evidence>
<dbReference type="EC" id="3.4.11.5" evidence="8 10"/>
<comment type="similarity">
    <text evidence="3 8 10">Belongs to the peptidase S33 family.</text>
</comment>
<dbReference type="PIRSF" id="PIRSF006431">
    <property type="entry name" value="Pept_S33"/>
    <property type="match status" value="1"/>
</dbReference>
<dbReference type="GO" id="GO:0005737">
    <property type="term" value="C:cytoplasm"/>
    <property type="evidence" value="ECO:0007669"/>
    <property type="project" value="UniProtKB-SubCell"/>
</dbReference>
<evidence type="ECO:0000259" key="11">
    <source>
        <dbReference type="Pfam" id="PF00561"/>
    </source>
</evidence>
<dbReference type="NCBIfam" id="TIGR01249">
    <property type="entry name" value="pro_imino_pep_1"/>
    <property type="match status" value="1"/>
</dbReference>
<organism evidence="12 13">
    <name type="scientific">Georgenia subflava</name>
    <dbReference type="NCBI Taxonomy" id="1622177"/>
    <lineage>
        <taxon>Bacteria</taxon>
        <taxon>Bacillati</taxon>
        <taxon>Actinomycetota</taxon>
        <taxon>Actinomycetes</taxon>
        <taxon>Micrococcales</taxon>
        <taxon>Bogoriellaceae</taxon>
        <taxon>Georgenia</taxon>
    </lineage>
</organism>
<dbReference type="OrthoDB" id="9796770at2"/>
<dbReference type="InterPro" id="IPR002410">
    <property type="entry name" value="Peptidase_S33"/>
</dbReference>
<dbReference type="Pfam" id="PF00561">
    <property type="entry name" value="Abhydrolase_1"/>
    <property type="match status" value="1"/>
</dbReference>
<gene>
    <name evidence="12" type="primary">pip</name>
    <name evidence="12" type="ORF">GB881_02230</name>
</gene>
<evidence type="ECO:0000256" key="10">
    <source>
        <dbReference type="RuleBase" id="RU003421"/>
    </source>
</evidence>
<dbReference type="SUPFAM" id="SSF53474">
    <property type="entry name" value="alpha/beta-Hydrolases"/>
    <property type="match status" value="1"/>
</dbReference>
<evidence type="ECO:0000313" key="12">
    <source>
        <dbReference type="EMBL" id="MPV35879.1"/>
    </source>
</evidence>
<name>A0A6N7ECQ5_9MICO</name>
<evidence type="ECO:0000313" key="13">
    <source>
        <dbReference type="Proteomes" id="UP000437709"/>
    </source>
</evidence>
<keyword evidence="6 8" id="KW-0645">Protease</keyword>
<evidence type="ECO:0000256" key="4">
    <source>
        <dbReference type="ARBA" id="ARBA00022438"/>
    </source>
</evidence>
<protein>
    <recommendedName>
        <fullName evidence="8 10">Proline iminopeptidase</fullName>
        <shortName evidence="8">PIP</shortName>
        <ecNumber evidence="8 10">3.4.11.5</ecNumber>
    </recommendedName>
    <alternativeName>
        <fullName evidence="8">Prolyl aminopeptidase</fullName>
    </alternativeName>
</protein>
<sequence length="314" mass="34103">MSYPSIEPYESGLLDVGDGHHLYWEVCGNPAGKPAVVVHGGPGSGCSEGMRRWFDPAAYRIVLVDQRNAGRSLPHAGEPVVDLSANTTAHLVADLERLRLHLDVDRWLVLGVSWGSTLALAYAETHPQAVSEVVLLAVTTTSRTEVEWITRDMGRVFPEEWERFVSLVPEVADGGNIPAAYARLLADPDPAVHEPAALAWCRWEDTHVATVPGSEPRMQRYEPRKRLAVARLVTRYWANAAFLPDGALLAGAARLAGIPGVLITGRLDISGPADTAYHLHRAWPGSELHVVEDTGHGAGGIGLVETTDRFATRR</sequence>
<keyword evidence="7 8" id="KW-0378">Hydrolase</keyword>
<keyword evidence="4 8" id="KW-0031">Aminopeptidase</keyword>
<comment type="catalytic activity">
    <reaction evidence="1 8 10">
        <text>Release of N-terminal proline from a peptide.</text>
        <dbReference type="EC" id="3.4.11.5"/>
    </reaction>
</comment>
<evidence type="ECO:0000256" key="3">
    <source>
        <dbReference type="ARBA" id="ARBA00010088"/>
    </source>
</evidence>
<keyword evidence="5 8" id="KW-0963">Cytoplasm</keyword>
<evidence type="ECO:0000256" key="8">
    <source>
        <dbReference type="PIRNR" id="PIRNR006431"/>
    </source>
</evidence>
<evidence type="ECO:0000256" key="9">
    <source>
        <dbReference type="PIRSR" id="PIRSR006431-1"/>
    </source>
</evidence>
<comment type="subcellular location">
    <subcellularLocation>
        <location evidence="2 8">Cytoplasm</location>
    </subcellularLocation>
</comment>
<dbReference type="PANTHER" id="PTHR43722">
    <property type="entry name" value="PROLINE IMINOPEPTIDASE"/>
    <property type="match status" value="1"/>
</dbReference>
<reference evidence="12 13" key="1">
    <citation type="submission" date="2019-10" db="EMBL/GenBank/DDBJ databases">
        <title>Georgenia wutianyii sp. nov. and Georgenia yuyongxinii sp. nov. isolated from plateau pika (Ochotona curzoniae) in the Qinghai-Tibet plateau of China.</title>
        <authorList>
            <person name="Tian Z."/>
        </authorList>
    </citation>
    <scope>NUCLEOTIDE SEQUENCE [LARGE SCALE GENOMIC DNA]</scope>
    <source>
        <strain evidence="12 13">JCM 19765</strain>
    </source>
</reference>
<dbReference type="GO" id="GO:0004177">
    <property type="term" value="F:aminopeptidase activity"/>
    <property type="evidence" value="ECO:0007669"/>
    <property type="project" value="UniProtKB-UniRule"/>
</dbReference>
<dbReference type="AlphaFoldDB" id="A0A6N7ECQ5"/>
<dbReference type="Proteomes" id="UP000437709">
    <property type="component" value="Unassembled WGS sequence"/>
</dbReference>
<dbReference type="Gene3D" id="3.40.50.1820">
    <property type="entry name" value="alpha/beta hydrolase"/>
    <property type="match status" value="1"/>
</dbReference>
<feature type="active site" evidence="9">
    <location>
        <position position="268"/>
    </location>
</feature>
<feature type="domain" description="AB hydrolase-1" evidence="11">
    <location>
        <begin position="36"/>
        <end position="297"/>
    </location>
</feature>
<evidence type="ECO:0000256" key="5">
    <source>
        <dbReference type="ARBA" id="ARBA00022490"/>
    </source>
</evidence>
<dbReference type="GO" id="GO:0006508">
    <property type="term" value="P:proteolysis"/>
    <property type="evidence" value="ECO:0007669"/>
    <property type="project" value="UniProtKB-KW"/>
</dbReference>
<comment type="caution">
    <text evidence="12">The sequence shown here is derived from an EMBL/GenBank/DDBJ whole genome shotgun (WGS) entry which is preliminary data.</text>
</comment>
<dbReference type="EMBL" id="WHPC01000004">
    <property type="protein sequence ID" value="MPV35879.1"/>
    <property type="molecule type" value="Genomic_DNA"/>
</dbReference>
<dbReference type="InterPro" id="IPR005944">
    <property type="entry name" value="Pro_iminopeptidase"/>
</dbReference>
<evidence type="ECO:0000256" key="6">
    <source>
        <dbReference type="ARBA" id="ARBA00022670"/>
    </source>
</evidence>
<evidence type="ECO:0000256" key="1">
    <source>
        <dbReference type="ARBA" id="ARBA00001585"/>
    </source>
</evidence>